<evidence type="ECO:0000313" key="4">
    <source>
        <dbReference type="Proteomes" id="UP000626844"/>
    </source>
</evidence>
<evidence type="ECO:0000259" key="1">
    <source>
        <dbReference type="Pfam" id="PF03445"/>
    </source>
</evidence>
<protein>
    <recommendedName>
        <fullName evidence="5">CBS domain-containing protein</fullName>
    </recommendedName>
</protein>
<dbReference type="Proteomes" id="UP000626844">
    <property type="component" value="Unassembled WGS sequence"/>
</dbReference>
<proteinExistence type="predicted"/>
<dbReference type="AlphaFoldDB" id="A0A926NFA8"/>
<reference evidence="3" key="1">
    <citation type="submission" date="2020-09" db="EMBL/GenBank/DDBJ databases">
        <title>A novel bacterium of genus Bacillus, isolated from South China Sea.</title>
        <authorList>
            <person name="Huang H."/>
            <person name="Mo K."/>
            <person name="Hu Y."/>
        </authorList>
    </citation>
    <scope>NUCLEOTIDE SEQUENCE</scope>
    <source>
        <strain evidence="3">IB182487</strain>
    </source>
</reference>
<dbReference type="GO" id="GO:0008773">
    <property type="term" value="F:[protein-PII] uridylyltransferase activity"/>
    <property type="evidence" value="ECO:0007669"/>
    <property type="project" value="InterPro"/>
</dbReference>
<evidence type="ECO:0000313" key="3">
    <source>
        <dbReference type="EMBL" id="MBD1380499.1"/>
    </source>
</evidence>
<dbReference type="InterPro" id="IPR005105">
    <property type="entry name" value="GlnD_Uridyltrans_N"/>
</dbReference>
<sequence length="329" mass="38281">MDFQSYESIKEWKIQHIHEHTSDTRSLNDFHDEIMKLVFELSLKIVSKKKGPLPCKFSWFVMGSAGRYEQGIISDQDHGLVFEKKDHDSSNYFQILGEEIALGLHIAGYPYCEGKVMSSNPLWCKGLKDWEAQLADWMETESWESIRYSQIFFDGRVLAGDEELLGNLKQYVDRLILDYPKLLSRFMDNIMHINNSIGPFGQIFVEPNGRHQGSINIKRAAFIPYVNAVRILAIKEGIHQTSTLTRLELLSEKSDYARELQVYKESFLRLLDYRLALIHQVDDYEDVHFLSIKNLNRSEKKEMKQILKNGKQLHQYVHGIIEKGVQHGL</sequence>
<feature type="domain" description="Protein-PII uridylyltransferase N-terminal" evidence="1">
    <location>
        <begin position="21"/>
        <end position="141"/>
    </location>
</feature>
<dbReference type="Pfam" id="PF03445">
    <property type="entry name" value="DUF294"/>
    <property type="match status" value="1"/>
</dbReference>
<feature type="domain" description="DUF294" evidence="2">
    <location>
        <begin position="181"/>
        <end position="318"/>
    </location>
</feature>
<accession>A0A926NFA8</accession>
<dbReference type="CDD" id="cd05401">
    <property type="entry name" value="NT_GlnE_GlnD_like"/>
    <property type="match status" value="1"/>
</dbReference>
<evidence type="ECO:0000259" key="2">
    <source>
        <dbReference type="Pfam" id="PF10335"/>
    </source>
</evidence>
<gene>
    <name evidence="3" type="ORF">IC621_09680</name>
</gene>
<dbReference type="Pfam" id="PF10335">
    <property type="entry name" value="DUF294_C"/>
    <property type="match status" value="1"/>
</dbReference>
<dbReference type="InterPro" id="IPR018821">
    <property type="entry name" value="DUF294_put_nucleoTrafse_sb-bd"/>
</dbReference>
<name>A0A926NFA8_9BACI</name>
<comment type="caution">
    <text evidence="3">The sequence shown here is derived from an EMBL/GenBank/DDBJ whole genome shotgun (WGS) entry which is preliminary data.</text>
</comment>
<evidence type="ECO:0008006" key="5">
    <source>
        <dbReference type="Google" id="ProtNLM"/>
    </source>
</evidence>
<organism evidence="3 4">
    <name type="scientific">Metabacillus arenae</name>
    <dbReference type="NCBI Taxonomy" id="2771434"/>
    <lineage>
        <taxon>Bacteria</taxon>
        <taxon>Bacillati</taxon>
        <taxon>Bacillota</taxon>
        <taxon>Bacilli</taxon>
        <taxon>Bacillales</taxon>
        <taxon>Bacillaceae</taxon>
        <taxon>Metabacillus</taxon>
    </lineage>
</organism>
<dbReference type="EMBL" id="JACXAI010000010">
    <property type="protein sequence ID" value="MBD1380499.1"/>
    <property type="molecule type" value="Genomic_DNA"/>
</dbReference>
<keyword evidence="4" id="KW-1185">Reference proteome</keyword>
<dbReference type="RefSeq" id="WP_191158093.1">
    <property type="nucleotide sequence ID" value="NZ_JACXAI010000010.1"/>
</dbReference>